<comment type="similarity">
    <text evidence="7">Belongs to the binding-protein-dependent transport system permease family. OppBC subfamily.</text>
</comment>
<keyword evidence="11" id="KW-1185">Reference proteome</keyword>
<feature type="transmembrane region" description="Helical" evidence="8">
    <location>
        <begin position="114"/>
        <end position="136"/>
    </location>
</feature>
<evidence type="ECO:0000256" key="7">
    <source>
        <dbReference type="ARBA" id="ARBA00024202"/>
    </source>
</evidence>
<dbReference type="GO" id="GO:0005886">
    <property type="term" value="C:plasma membrane"/>
    <property type="evidence" value="ECO:0007669"/>
    <property type="project" value="UniProtKB-SubCell"/>
</dbReference>
<dbReference type="OrthoDB" id="9797852at2"/>
<protein>
    <submittedName>
        <fullName evidence="10">Nickel transport system permease protein</fullName>
    </submittedName>
</protein>
<evidence type="ECO:0000256" key="3">
    <source>
        <dbReference type="ARBA" id="ARBA00022475"/>
    </source>
</evidence>
<dbReference type="PANTHER" id="PTHR43386:SF1">
    <property type="entry name" value="D,D-DIPEPTIDE TRANSPORT SYSTEM PERMEASE PROTEIN DDPC-RELATED"/>
    <property type="match status" value="1"/>
</dbReference>
<dbReference type="GO" id="GO:0055085">
    <property type="term" value="P:transmembrane transport"/>
    <property type="evidence" value="ECO:0007669"/>
    <property type="project" value="InterPro"/>
</dbReference>
<reference evidence="10 11" key="1">
    <citation type="submission" date="2016-11" db="EMBL/GenBank/DDBJ databases">
        <authorList>
            <person name="Jaros S."/>
            <person name="Januszkiewicz K."/>
            <person name="Wedrychowicz H."/>
        </authorList>
    </citation>
    <scope>NUCLEOTIDE SEQUENCE [LARGE SCALE GENOMIC DNA]</scope>
    <source>
        <strain evidence="10 11">DSM 10068</strain>
    </source>
</reference>
<name>A0A1M5XCX2_9FIRM</name>
<organism evidence="10 11">
    <name type="scientific">Sporobacter termitidis DSM 10068</name>
    <dbReference type="NCBI Taxonomy" id="1123282"/>
    <lineage>
        <taxon>Bacteria</taxon>
        <taxon>Bacillati</taxon>
        <taxon>Bacillota</taxon>
        <taxon>Clostridia</taxon>
        <taxon>Eubacteriales</taxon>
        <taxon>Oscillospiraceae</taxon>
        <taxon>Sporobacter</taxon>
    </lineage>
</organism>
<evidence type="ECO:0000256" key="6">
    <source>
        <dbReference type="ARBA" id="ARBA00023136"/>
    </source>
</evidence>
<dbReference type="InterPro" id="IPR050366">
    <property type="entry name" value="BP-dependent_transpt_permease"/>
</dbReference>
<feature type="domain" description="ABC transmembrane type-1" evidence="9">
    <location>
        <begin position="76"/>
        <end position="261"/>
    </location>
</feature>
<feature type="transmembrane region" description="Helical" evidence="8">
    <location>
        <begin position="238"/>
        <end position="260"/>
    </location>
</feature>
<dbReference type="Pfam" id="PF00528">
    <property type="entry name" value="BPD_transp_1"/>
    <property type="match status" value="1"/>
</dbReference>
<evidence type="ECO:0000256" key="5">
    <source>
        <dbReference type="ARBA" id="ARBA00022989"/>
    </source>
</evidence>
<evidence type="ECO:0000256" key="8">
    <source>
        <dbReference type="RuleBase" id="RU363032"/>
    </source>
</evidence>
<evidence type="ECO:0000259" key="9">
    <source>
        <dbReference type="PROSITE" id="PS50928"/>
    </source>
</evidence>
<evidence type="ECO:0000256" key="1">
    <source>
        <dbReference type="ARBA" id="ARBA00004651"/>
    </source>
</evidence>
<dbReference type="RefSeq" id="WP_073077755.1">
    <property type="nucleotide sequence ID" value="NZ_FQXV01000005.1"/>
</dbReference>
<dbReference type="PROSITE" id="PS50928">
    <property type="entry name" value="ABC_TM1"/>
    <property type="match status" value="1"/>
</dbReference>
<evidence type="ECO:0000313" key="10">
    <source>
        <dbReference type="EMBL" id="SHH97661.1"/>
    </source>
</evidence>
<evidence type="ECO:0000256" key="4">
    <source>
        <dbReference type="ARBA" id="ARBA00022692"/>
    </source>
</evidence>
<dbReference type="InterPro" id="IPR035906">
    <property type="entry name" value="MetI-like_sf"/>
</dbReference>
<dbReference type="EMBL" id="FQXV01000005">
    <property type="protein sequence ID" value="SHH97661.1"/>
    <property type="molecule type" value="Genomic_DNA"/>
</dbReference>
<dbReference type="PANTHER" id="PTHR43386">
    <property type="entry name" value="OLIGOPEPTIDE TRANSPORT SYSTEM PERMEASE PROTEIN APPC"/>
    <property type="match status" value="1"/>
</dbReference>
<evidence type="ECO:0000256" key="2">
    <source>
        <dbReference type="ARBA" id="ARBA00022448"/>
    </source>
</evidence>
<dbReference type="Proteomes" id="UP000183995">
    <property type="component" value="Unassembled WGS sequence"/>
</dbReference>
<dbReference type="CDD" id="cd06261">
    <property type="entry name" value="TM_PBP2"/>
    <property type="match status" value="1"/>
</dbReference>
<dbReference type="Gene3D" id="1.10.3720.10">
    <property type="entry name" value="MetI-like"/>
    <property type="match status" value="1"/>
</dbReference>
<comment type="subcellular location">
    <subcellularLocation>
        <location evidence="1 8">Cell membrane</location>
        <topology evidence="1 8">Multi-pass membrane protein</topology>
    </subcellularLocation>
</comment>
<proteinExistence type="inferred from homology"/>
<dbReference type="InterPro" id="IPR000515">
    <property type="entry name" value="MetI-like"/>
</dbReference>
<keyword evidence="5 8" id="KW-1133">Transmembrane helix</keyword>
<keyword evidence="2 8" id="KW-0813">Transport</keyword>
<gene>
    <name evidence="10" type="ORF">SAMN02745823_01714</name>
</gene>
<keyword evidence="3" id="KW-1003">Cell membrane</keyword>
<keyword evidence="6 8" id="KW-0472">Membrane</keyword>
<evidence type="ECO:0000313" key="11">
    <source>
        <dbReference type="Proteomes" id="UP000183995"/>
    </source>
</evidence>
<dbReference type="InterPro" id="IPR053385">
    <property type="entry name" value="ABC_transport_permease"/>
</dbReference>
<accession>A0A1M5XCX2</accession>
<feature type="transmembrane region" description="Helical" evidence="8">
    <location>
        <begin position="80"/>
        <end position="102"/>
    </location>
</feature>
<feature type="transmembrane region" description="Helical" evidence="8">
    <location>
        <begin position="193"/>
        <end position="218"/>
    </location>
</feature>
<keyword evidence="4 8" id="KW-0812">Transmembrane</keyword>
<dbReference type="AlphaFoldDB" id="A0A1M5XCX2"/>
<dbReference type="STRING" id="1123282.SAMN02745823_01714"/>
<dbReference type="SUPFAM" id="SSF161098">
    <property type="entry name" value="MetI-like"/>
    <property type="match status" value="1"/>
</dbReference>
<dbReference type="NCBIfam" id="NF045474">
    <property type="entry name" value="Opp2C"/>
    <property type="match status" value="1"/>
</dbReference>
<sequence length="285" mass="30075">MEQHLSHNKVYLLLGAGLAAFILLIKVILPLLAPHDPNAVNVADALQGPGGEYLFGTDRLGRCVLSRILFGAATSVTTTLLIVFVTVVTGACLGLLAGYFGGIANSVIMRIADVFLAFPNLILAIAVAGILGHGLFNTGLAIASTAWTKYARLVRGLTLKEKTKNYILAAELSGAGAVKSITKYLLPNILSQIIVVAAADIGGVLLSVAGLSFLGLGAQPPTSEWGYMLYEGKSLLQQAPWLTIFPGVSILLTVCLFNFVSDFIRNVLDPMDQTAKGSLYSEKGI</sequence>
<feature type="transmembrane region" description="Helical" evidence="8">
    <location>
        <begin position="12"/>
        <end position="33"/>
    </location>
</feature>